<reference evidence="1" key="1">
    <citation type="journal article" date="2014" name="Front. Microbiol.">
        <title>High frequency of phylogenetically diverse reductive dehalogenase-homologous genes in deep subseafloor sedimentary metagenomes.</title>
        <authorList>
            <person name="Kawai M."/>
            <person name="Futagami T."/>
            <person name="Toyoda A."/>
            <person name="Takaki Y."/>
            <person name="Nishi S."/>
            <person name="Hori S."/>
            <person name="Arai W."/>
            <person name="Tsubouchi T."/>
            <person name="Morono Y."/>
            <person name="Uchiyama I."/>
            <person name="Ito T."/>
            <person name="Fujiyama A."/>
            <person name="Inagaki F."/>
            <person name="Takami H."/>
        </authorList>
    </citation>
    <scope>NUCLEOTIDE SEQUENCE</scope>
    <source>
        <strain evidence="1">Expedition CK06-06</strain>
    </source>
</reference>
<name>X1N6L9_9ZZZZ</name>
<organism evidence="1">
    <name type="scientific">marine sediment metagenome</name>
    <dbReference type="NCBI Taxonomy" id="412755"/>
    <lineage>
        <taxon>unclassified sequences</taxon>
        <taxon>metagenomes</taxon>
        <taxon>ecological metagenomes</taxon>
    </lineage>
</organism>
<protein>
    <submittedName>
        <fullName evidence="1">Uncharacterized protein</fullName>
    </submittedName>
</protein>
<gene>
    <name evidence="1" type="ORF">S06H3_24595</name>
</gene>
<sequence>MEVAITLAGWQFLIALALSQKPGLDPRLKLPTLDEIKQTKKEAYRRFRQSIKAMAHHR</sequence>
<proteinExistence type="predicted"/>
<accession>X1N6L9</accession>
<dbReference type="EMBL" id="BARV01013755">
    <property type="protein sequence ID" value="GAI25876.1"/>
    <property type="molecule type" value="Genomic_DNA"/>
</dbReference>
<evidence type="ECO:0000313" key="1">
    <source>
        <dbReference type="EMBL" id="GAI25876.1"/>
    </source>
</evidence>
<comment type="caution">
    <text evidence="1">The sequence shown here is derived from an EMBL/GenBank/DDBJ whole genome shotgun (WGS) entry which is preliminary data.</text>
</comment>
<dbReference type="AlphaFoldDB" id="X1N6L9"/>